<evidence type="ECO:0000256" key="1">
    <source>
        <dbReference type="ARBA" id="ARBA00022434"/>
    </source>
</evidence>
<dbReference type="OrthoDB" id="9796683at2"/>
<dbReference type="Pfam" id="PF00210">
    <property type="entry name" value="Ferritin"/>
    <property type="match status" value="1"/>
</dbReference>
<evidence type="ECO:0000313" key="5">
    <source>
        <dbReference type="Proteomes" id="UP000184315"/>
    </source>
</evidence>
<accession>A0A1J1LE94</accession>
<dbReference type="InterPro" id="IPR009078">
    <property type="entry name" value="Ferritin-like_SF"/>
</dbReference>
<dbReference type="InterPro" id="IPR008331">
    <property type="entry name" value="Ferritin_DPS_dom"/>
</dbReference>
<dbReference type="EMBL" id="CZDF01000132">
    <property type="protein sequence ID" value="CUR30776.1"/>
    <property type="molecule type" value="Genomic_DNA"/>
</dbReference>
<protein>
    <submittedName>
        <fullName evidence="4">Ferritin and Dps</fullName>
    </submittedName>
</protein>
<dbReference type="GO" id="GO:0020037">
    <property type="term" value="F:heme binding"/>
    <property type="evidence" value="ECO:0007669"/>
    <property type="project" value="TreeGrafter"/>
</dbReference>
<dbReference type="InterPro" id="IPR012347">
    <property type="entry name" value="Ferritin-like"/>
</dbReference>
<dbReference type="PANTHER" id="PTHR30295">
    <property type="entry name" value="BACTERIOFERRITIN"/>
    <property type="match status" value="1"/>
</dbReference>
<dbReference type="InterPro" id="IPR009040">
    <property type="entry name" value="Ferritin-like_diiron"/>
</dbReference>
<gene>
    <name evidence="4" type="ORF">PL9214290367</name>
</gene>
<dbReference type="GO" id="GO:0008199">
    <property type="term" value="F:ferric iron binding"/>
    <property type="evidence" value="ECO:0007669"/>
    <property type="project" value="InterPro"/>
</dbReference>
<organism evidence="4 5">
    <name type="scientific">Planktothrix tepida PCC 9214</name>
    <dbReference type="NCBI Taxonomy" id="671072"/>
    <lineage>
        <taxon>Bacteria</taxon>
        <taxon>Bacillati</taxon>
        <taxon>Cyanobacteriota</taxon>
        <taxon>Cyanophyceae</taxon>
        <taxon>Oscillatoriophycideae</taxon>
        <taxon>Oscillatoriales</taxon>
        <taxon>Microcoleaceae</taxon>
        <taxon>Planktothrix</taxon>
    </lineage>
</organism>
<feature type="domain" description="Ferritin-like diiron" evidence="3">
    <location>
        <begin position="3"/>
        <end position="144"/>
    </location>
</feature>
<name>A0A1J1LE94_9CYAN</name>
<evidence type="ECO:0000259" key="3">
    <source>
        <dbReference type="PROSITE" id="PS50905"/>
    </source>
</evidence>
<dbReference type="Gene3D" id="1.20.1260.10">
    <property type="match status" value="1"/>
</dbReference>
<dbReference type="GO" id="GO:0006879">
    <property type="term" value="P:intracellular iron ion homeostasis"/>
    <property type="evidence" value="ECO:0007669"/>
    <property type="project" value="UniProtKB-KW"/>
</dbReference>
<dbReference type="PROSITE" id="PS50905">
    <property type="entry name" value="FERRITIN_LIKE"/>
    <property type="match status" value="1"/>
</dbReference>
<keyword evidence="2" id="KW-0408">Iron</keyword>
<reference evidence="5" key="1">
    <citation type="submission" date="2015-10" db="EMBL/GenBank/DDBJ databases">
        <authorList>
            <person name="Regsiter A."/>
            <person name="william w."/>
        </authorList>
    </citation>
    <scope>NUCLEOTIDE SEQUENCE [LARGE SCALE GENOMIC DNA]</scope>
</reference>
<dbReference type="AlphaFoldDB" id="A0A1J1LE94"/>
<keyword evidence="1" id="KW-0409">Iron storage</keyword>
<sequence length="144" mass="16540">MRDLDQGKAIELLNTIMEFELAGVVRYTHYSLMVTGPNRLPIVQFFKAQATESLLHAQQAGEILTGLEGHPSQKIAPIEESYQHSVRDILQESLAHERKALELYKDLLEIVENASIYLEEYARTMIGQEELHNIEIKKMLRDFS</sequence>
<dbReference type="GO" id="GO:0004322">
    <property type="term" value="F:ferroxidase activity"/>
    <property type="evidence" value="ECO:0007669"/>
    <property type="project" value="TreeGrafter"/>
</dbReference>
<dbReference type="Proteomes" id="UP000184315">
    <property type="component" value="Unassembled WGS sequence"/>
</dbReference>
<keyword evidence="5" id="KW-1185">Reference proteome</keyword>
<evidence type="ECO:0000256" key="2">
    <source>
        <dbReference type="ARBA" id="ARBA00023004"/>
    </source>
</evidence>
<dbReference type="RefSeq" id="WP_072717749.1">
    <property type="nucleotide sequence ID" value="NZ_LN889782.1"/>
</dbReference>
<dbReference type="CDD" id="cd00657">
    <property type="entry name" value="Ferritin_like"/>
    <property type="match status" value="1"/>
</dbReference>
<dbReference type="GO" id="GO:0005829">
    <property type="term" value="C:cytosol"/>
    <property type="evidence" value="ECO:0007669"/>
    <property type="project" value="TreeGrafter"/>
</dbReference>
<proteinExistence type="predicted"/>
<dbReference type="SUPFAM" id="SSF47240">
    <property type="entry name" value="Ferritin-like"/>
    <property type="match status" value="1"/>
</dbReference>
<dbReference type="STRING" id="671072.PL9214290367"/>
<evidence type="ECO:0000313" key="4">
    <source>
        <dbReference type="EMBL" id="CUR30776.1"/>
    </source>
</evidence>
<dbReference type="PANTHER" id="PTHR30295:SF0">
    <property type="entry name" value="BACTERIOFERRITIN"/>
    <property type="match status" value="1"/>
</dbReference>